<dbReference type="Proteomes" id="UP000218160">
    <property type="component" value="Chromosome 2"/>
</dbReference>
<name>A0A291BBN7_9GAMM</name>
<dbReference type="InterPro" id="IPR053172">
    <property type="entry name" value="Tn903_transposase"/>
</dbReference>
<accession>A0A291BBN7</accession>
<dbReference type="PANTHER" id="PTHR34631">
    <property type="match status" value="1"/>
</dbReference>
<dbReference type="GO" id="GO:0006313">
    <property type="term" value="P:DNA transposition"/>
    <property type="evidence" value="ECO:0007669"/>
    <property type="project" value="InterPro"/>
</dbReference>
<organism evidence="2 3">
    <name type="scientific">Candidatus Enterovibrio altilux</name>
    <dbReference type="NCBI Taxonomy" id="1927128"/>
    <lineage>
        <taxon>Bacteria</taxon>
        <taxon>Pseudomonadati</taxon>
        <taxon>Pseudomonadota</taxon>
        <taxon>Gammaproteobacteria</taxon>
        <taxon>Vibrionales</taxon>
        <taxon>Vibrionaceae</taxon>
        <taxon>Enterovibrio</taxon>
    </lineage>
</organism>
<evidence type="ECO:0000313" key="2">
    <source>
        <dbReference type="EMBL" id="ATF10406.1"/>
    </source>
</evidence>
<protein>
    <submittedName>
        <fullName evidence="2">Mobile element protein</fullName>
    </submittedName>
</protein>
<gene>
    <name evidence="2" type="ORF">BTN50_1991</name>
</gene>
<dbReference type="EMBL" id="CP020663">
    <property type="protein sequence ID" value="ATF10406.1"/>
    <property type="molecule type" value="Genomic_DNA"/>
</dbReference>
<sequence length="113" mass="12772">MSCPYYSCISKRVKIINVTFKTRNDATILHLNIYSTRLQVYDEGEWQVKNHGTGGKRRVWHKLHSAVEINTHEIVVAKLSALNMTDSAVLSNLLQQIRLKITEMSGGGPCDTK</sequence>
<reference evidence="3" key="1">
    <citation type="submission" date="2017-04" db="EMBL/GenBank/DDBJ databases">
        <title>Genome evolution of the luminous symbionts of deep sea anglerfish.</title>
        <authorList>
            <person name="Hendry T.A."/>
        </authorList>
    </citation>
    <scope>NUCLEOTIDE SEQUENCE [LARGE SCALE GENOMIC DNA]</scope>
</reference>
<evidence type="ECO:0000259" key="1">
    <source>
        <dbReference type="Pfam" id="PF01609"/>
    </source>
</evidence>
<proteinExistence type="predicted"/>
<keyword evidence="3" id="KW-1185">Reference proteome</keyword>
<dbReference type="GO" id="GO:0003677">
    <property type="term" value="F:DNA binding"/>
    <property type="evidence" value="ECO:0007669"/>
    <property type="project" value="InterPro"/>
</dbReference>
<dbReference type="Pfam" id="PF01609">
    <property type="entry name" value="DDE_Tnp_1"/>
    <property type="match status" value="1"/>
</dbReference>
<evidence type="ECO:0000313" key="3">
    <source>
        <dbReference type="Proteomes" id="UP000218160"/>
    </source>
</evidence>
<dbReference type="GO" id="GO:0004803">
    <property type="term" value="F:transposase activity"/>
    <property type="evidence" value="ECO:0007669"/>
    <property type="project" value="InterPro"/>
</dbReference>
<dbReference type="InterPro" id="IPR002559">
    <property type="entry name" value="Transposase_11"/>
</dbReference>
<feature type="domain" description="Transposase IS4-like" evidence="1">
    <location>
        <begin position="35"/>
        <end position="99"/>
    </location>
</feature>
<dbReference type="AlphaFoldDB" id="A0A291BBN7"/>
<dbReference type="KEGG" id="elux:BTN50_1991"/>
<dbReference type="PANTHER" id="PTHR34631:SF3">
    <property type="entry name" value="ISSOD12 TRANSPOSASE TNPA_ISSOD12"/>
    <property type="match status" value="1"/>
</dbReference>